<dbReference type="InterPro" id="IPR046208">
    <property type="entry name" value="DUF6241"/>
</dbReference>
<organism evidence="2 3">
    <name type="scientific">Lysinibacillus tabacifolii</name>
    <dbReference type="NCBI Taxonomy" id="1173107"/>
    <lineage>
        <taxon>Bacteria</taxon>
        <taxon>Bacillati</taxon>
        <taxon>Bacillota</taxon>
        <taxon>Bacilli</taxon>
        <taxon>Bacillales</taxon>
        <taxon>Bacillaceae</taxon>
        <taxon>Lysinibacillus</taxon>
    </lineage>
</organism>
<dbReference type="EMBL" id="SZPT01000001">
    <property type="protein sequence ID" value="TKI50551.1"/>
    <property type="molecule type" value="Genomic_DNA"/>
</dbReference>
<evidence type="ECO:0000313" key="2">
    <source>
        <dbReference type="EMBL" id="TKI50551.1"/>
    </source>
</evidence>
<protein>
    <submittedName>
        <fullName evidence="2">Uncharacterized protein</fullName>
    </submittedName>
</protein>
<proteinExistence type="predicted"/>
<dbReference type="Proteomes" id="UP000308330">
    <property type="component" value="Unassembled WGS sequence"/>
</dbReference>
<sequence length="226" mass="25947">MLIWIKVLIMVVKLMKWTYVLGIVILTALLSIGGTLLISDKIYDKGEMEQDVKELENTSKADTKEKFVSTVDVSGIGWENPIFSKKIDDWKSGDEPFVGNLVEEVIQEMAHQKIIAESKEGSIMITPERIDILIQMVEENKDNYERHKMSDKYAPYEIYLDILKRWKKGDFSTVDDDHNILMFIQGGKPPEGLATDITSEEQEINYIFQVFAKEVDEVFGSTEKQN</sequence>
<keyword evidence="1" id="KW-1133">Transmembrane helix</keyword>
<comment type="caution">
    <text evidence="2">The sequence shown here is derived from an EMBL/GenBank/DDBJ whole genome shotgun (WGS) entry which is preliminary data.</text>
</comment>
<feature type="transmembrane region" description="Helical" evidence="1">
    <location>
        <begin position="17"/>
        <end position="38"/>
    </location>
</feature>
<dbReference type="RefSeq" id="WP_108030152.1">
    <property type="nucleotide sequence ID" value="NZ_SZPT01000001.1"/>
</dbReference>
<name>A0ABY2T3H3_9BACI</name>
<reference evidence="2 3" key="1">
    <citation type="submission" date="2019-04" db="EMBL/GenBank/DDBJ databases">
        <title>Lysinibacillus genome sequencing.</title>
        <authorList>
            <person name="Dunlap C."/>
        </authorList>
    </citation>
    <scope>NUCLEOTIDE SEQUENCE [LARGE SCALE GENOMIC DNA]</scope>
    <source>
        <strain evidence="2 3">KCTC 33042</strain>
    </source>
</reference>
<dbReference type="Pfam" id="PF19754">
    <property type="entry name" value="DUF6241"/>
    <property type="match status" value="1"/>
</dbReference>
<gene>
    <name evidence="2" type="ORF">FC748_04880</name>
</gene>
<keyword evidence="3" id="KW-1185">Reference proteome</keyword>
<evidence type="ECO:0000256" key="1">
    <source>
        <dbReference type="SAM" id="Phobius"/>
    </source>
</evidence>
<accession>A0ABY2T3H3</accession>
<keyword evidence="1" id="KW-0812">Transmembrane</keyword>
<evidence type="ECO:0000313" key="3">
    <source>
        <dbReference type="Proteomes" id="UP000308330"/>
    </source>
</evidence>
<keyword evidence="1" id="KW-0472">Membrane</keyword>